<dbReference type="PANTHER" id="PTHR39328">
    <property type="entry name" value="BLL2871 PROTEIN"/>
    <property type="match status" value="1"/>
</dbReference>
<name>A0ABS9VZM6_9PROT</name>
<dbReference type="EMBL" id="JALBUU010000004">
    <property type="protein sequence ID" value="MCI0752481.1"/>
    <property type="molecule type" value="Genomic_DNA"/>
</dbReference>
<protein>
    <submittedName>
        <fullName evidence="1">DUF1028 domain-containing protein</fullName>
    </submittedName>
</protein>
<dbReference type="Proteomes" id="UP001201985">
    <property type="component" value="Unassembled WGS sequence"/>
</dbReference>
<organism evidence="1 2">
    <name type="scientific">Teichococcus vastitatis</name>
    <dbReference type="NCBI Taxonomy" id="2307076"/>
    <lineage>
        <taxon>Bacteria</taxon>
        <taxon>Pseudomonadati</taxon>
        <taxon>Pseudomonadota</taxon>
        <taxon>Alphaproteobacteria</taxon>
        <taxon>Acetobacterales</taxon>
        <taxon>Roseomonadaceae</taxon>
        <taxon>Roseomonas</taxon>
    </lineage>
</organism>
<dbReference type="SUPFAM" id="SSF56235">
    <property type="entry name" value="N-terminal nucleophile aminohydrolases (Ntn hydrolases)"/>
    <property type="match status" value="1"/>
</dbReference>
<dbReference type="Pfam" id="PF06267">
    <property type="entry name" value="DUF1028"/>
    <property type="match status" value="1"/>
</dbReference>
<dbReference type="RefSeq" id="WP_120006582.1">
    <property type="nucleotide sequence ID" value="NZ_JALBUU010000004.1"/>
</dbReference>
<dbReference type="Gene3D" id="3.60.20.10">
    <property type="entry name" value="Glutamine Phosphoribosylpyrophosphate, subunit 1, domain 1"/>
    <property type="match status" value="1"/>
</dbReference>
<evidence type="ECO:0000313" key="2">
    <source>
        <dbReference type="Proteomes" id="UP001201985"/>
    </source>
</evidence>
<evidence type="ECO:0000313" key="1">
    <source>
        <dbReference type="EMBL" id="MCI0752481.1"/>
    </source>
</evidence>
<proteinExistence type="predicted"/>
<accession>A0ABS9VZM6</accession>
<sequence>MTWSIVAHDAATGAFAVAVTTCAFAVGASCPHVRAGVGAVSTQSFTNRYLAPAVLDALARGLAPAAAIEGALVGDAGKALRQIHAVDRQGRSAAWTGESCVEWAGSQSGPGFSVAGNMLAGPAVVGETAATFASATASLLPERLMLALDAGEAAGGDRRGRQSAAMKLVTTEDFPDLDLRVDDHREPLVELRRLLDIWRQTRAPALPFSPRKADPAGMIDKAIIEAGWRARGLDLRFPSHPPAKG</sequence>
<dbReference type="InterPro" id="IPR029055">
    <property type="entry name" value="Ntn_hydrolases_N"/>
</dbReference>
<keyword evidence="2" id="KW-1185">Reference proteome</keyword>
<comment type="caution">
    <text evidence="1">The sequence shown here is derived from an EMBL/GenBank/DDBJ whole genome shotgun (WGS) entry which is preliminary data.</text>
</comment>
<dbReference type="InterPro" id="IPR010430">
    <property type="entry name" value="DUF1028"/>
</dbReference>
<gene>
    <name evidence="1" type="ORF">MON41_01720</name>
</gene>
<dbReference type="PANTHER" id="PTHR39328:SF1">
    <property type="entry name" value="BLL2871 PROTEIN"/>
    <property type="match status" value="1"/>
</dbReference>
<reference evidence="1 2" key="1">
    <citation type="submission" date="2022-03" db="EMBL/GenBank/DDBJ databases">
        <title>Complete genome analysis of Roseomonas KG 17.1 : a prolific producer of plant growth promoters.</title>
        <authorList>
            <person name="Saadouli I."/>
            <person name="Najjari A."/>
            <person name="Mosbah A."/>
            <person name="Ouzari H.I."/>
        </authorList>
    </citation>
    <scope>NUCLEOTIDE SEQUENCE [LARGE SCALE GENOMIC DNA]</scope>
    <source>
        <strain evidence="1 2">KG17-1</strain>
    </source>
</reference>